<protein>
    <submittedName>
        <fullName evidence="3">Colicin immunity protein/pyocin immunity protein</fullName>
    </submittedName>
</protein>
<dbReference type="Gene3D" id="1.10.1200.20">
    <property type="entry name" value="Colicin E immunity protein"/>
    <property type="match status" value="1"/>
</dbReference>
<name>E3G2T3_ENTLS</name>
<reference evidence="3 4" key="2">
    <citation type="journal article" date="2011" name="Stand. Genomic Sci.">
        <title>Complete genome sequence of 'Enterobacter lignolyticus' SCF1.</title>
        <authorList>
            <person name="Deangelis K.M."/>
            <person name="D'Haeseleer P."/>
            <person name="Chivian D."/>
            <person name="Fortney J.L."/>
            <person name="Khudyakov J."/>
            <person name="Simmons B."/>
            <person name="Woo H."/>
            <person name="Arkin A.P."/>
            <person name="Davenport K.W."/>
            <person name="Goodwin L."/>
            <person name="Chen A."/>
            <person name="Ivanova N."/>
            <person name="Kyrpides N.C."/>
            <person name="Mavromatis K."/>
            <person name="Woyke T."/>
            <person name="Hazen T.C."/>
        </authorList>
    </citation>
    <scope>NUCLEOTIDE SEQUENCE [LARGE SCALE GENOMIC DNA]</scope>
    <source>
        <strain evidence="3 4">SCF1</strain>
    </source>
</reference>
<dbReference type="CDD" id="cd16363">
    <property type="entry name" value="Col_Im_like"/>
    <property type="match status" value="1"/>
</dbReference>
<evidence type="ECO:0000313" key="4">
    <source>
        <dbReference type="Proteomes" id="UP000006872"/>
    </source>
</evidence>
<dbReference type="STRING" id="701347.Entcl_1858"/>
<dbReference type="GO" id="GO:0030153">
    <property type="term" value="P:bacteriocin immunity"/>
    <property type="evidence" value="ECO:0007669"/>
    <property type="project" value="UniProtKB-KW"/>
</dbReference>
<dbReference type="GO" id="GO:0015643">
    <property type="term" value="F:toxic substance binding"/>
    <property type="evidence" value="ECO:0007669"/>
    <property type="project" value="InterPro"/>
</dbReference>
<dbReference type="InterPro" id="IPR035900">
    <property type="entry name" value="Colicin_E_sf"/>
</dbReference>
<dbReference type="EMBL" id="CP002272">
    <property type="protein sequence ID" value="ADO48114.1"/>
    <property type="molecule type" value="Genomic_DNA"/>
</dbReference>
<dbReference type="Pfam" id="PF01320">
    <property type="entry name" value="Colicin_Pyocin"/>
    <property type="match status" value="1"/>
</dbReference>
<dbReference type="HOGENOM" id="CLU_174792_0_0_6"/>
<evidence type="ECO:0000313" key="3">
    <source>
        <dbReference type="EMBL" id="ADO48114.1"/>
    </source>
</evidence>
<dbReference type="eggNOG" id="ENOG503300S">
    <property type="taxonomic scope" value="Bacteria"/>
</dbReference>
<dbReference type="AlphaFoldDB" id="E3G2T3"/>
<dbReference type="RefSeq" id="WP_013365855.1">
    <property type="nucleotide sequence ID" value="NC_014618.1"/>
</dbReference>
<evidence type="ECO:0000256" key="2">
    <source>
        <dbReference type="ARBA" id="ARBA00023025"/>
    </source>
</evidence>
<evidence type="ECO:0000256" key="1">
    <source>
        <dbReference type="ARBA" id="ARBA00009346"/>
    </source>
</evidence>
<keyword evidence="2" id="KW-0079">Bacteriocin immunity</keyword>
<dbReference type="Proteomes" id="UP000006872">
    <property type="component" value="Chromosome"/>
</dbReference>
<proteinExistence type="inferred from homology"/>
<dbReference type="KEGG" id="esc:Entcl_1858"/>
<comment type="similarity">
    <text evidence="1">Belongs to the colicins ColE2/ColE8/ColE9 and pyocins S1/S2 family.</text>
</comment>
<organism evidence="3 4">
    <name type="scientific">Enterobacter lignolyticus (strain SCF1)</name>
    <dbReference type="NCBI Taxonomy" id="701347"/>
    <lineage>
        <taxon>Bacteria</taxon>
        <taxon>Pseudomonadati</taxon>
        <taxon>Pseudomonadota</taxon>
        <taxon>Gammaproteobacteria</taxon>
        <taxon>Enterobacterales</taxon>
        <taxon>Enterobacteriaceae</taxon>
        <taxon>Pluralibacter</taxon>
    </lineage>
</organism>
<sequence>MANRKSGISDFTELEFLAFVTELCNFDERTEKEDETLVKAFERLTEHPDGSDLIFYPRDDREDSPEGIVQEVKEWRAANGKPGFKAS</sequence>
<accession>E3G2T3</accession>
<gene>
    <name evidence="3" type="ordered locus">Entcl_1858</name>
</gene>
<reference evidence="4" key="1">
    <citation type="submission" date="2010-10" db="EMBL/GenBank/DDBJ databases">
        <title>Complete sequence of Enterobacter cloacae SCF1.</title>
        <authorList>
            <consortium name="US DOE Joint Genome Institute"/>
            <person name="Lucas S."/>
            <person name="Copeland A."/>
            <person name="Lapidus A."/>
            <person name="Cheng J.-F."/>
            <person name="Bruce D."/>
            <person name="Goodwin L."/>
            <person name="Pitluck S."/>
            <person name="Davenport K."/>
            <person name="Detter J.C."/>
            <person name="Han C."/>
            <person name="Tapia R."/>
            <person name="Land M."/>
            <person name="Hauser L."/>
            <person name="Chang Y.-J."/>
            <person name="Jeffries C."/>
            <person name="Kyrpides N."/>
            <person name="Ivanova N."/>
            <person name="Mikhailova N."/>
            <person name="DeAngelis K."/>
            <person name="Arkin A.P."/>
            <person name="Chivian D."/>
            <person name="Edwards B."/>
            <person name="Woo H."/>
            <person name="Hazen T.C."/>
            <person name="Woyke T."/>
        </authorList>
    </citation>
    <scope>NUCLEOTIDE SEQUENCE [LARGE SCALE GENOMIC DNA]</scope>
    <source>
        <strain evidence="4">SCF1</strain>
    </source>
</reference>
<dbReference type="InterPro" id="IPR000290">
    <property type="entry name" value="Colicin_pyocin"/>
</dbReference>
<dbReference type="PRINTS" id="PR01299">
    <property type="entry name" value="PYOCIN"/>
</dbReference>
<keyword evidence="4" id="KW-1185">Reference proteome</keyword>
<dbReference type="SUPFAM" id="SSF47345">
    <property type="entry name" value="Colicin E immunity proteins"/>
    <property type="match status" value="1"/>
</dbReference>